<sequence length="80" mass="8837">MTLESEDKSPKTIRCYTHVARKFHAWPAEPIAPLEAADPRAWLDRLPTPPEGPEDYRDGHVKASIADRLATTSPGNANSN</sequence>
<reference evidence="3" key="1">
    <citation type="submission" date="2016-11" db="EMBL/GenBank/DDBJ databases">
        <authorList>
            <person name="Varghese N."/>
            <person name="Submissions S."/>
        </authorList>
    </citation>
    <scope>NUCLEOTIDE SEQUENCE [LARGE SCALE GENOMIC DNA]</scope>
    <source>
        <strain evidence="3">DSM 44671</strain>
    </source>
</reference>
<protein>
    <submittedName>
        <fullName evidence="2">Uncharacterized protein</fullName>
    </submittedName>
</protein>
<evidence type="ECO:0000313" key="3">
    <source>
        <dbReference type="Proteomes" id="UP000182740"/>
    </source>
</evidence>
<proteinExistence type="predicted"/>
<evidence type="ECO:0000256" key="1">
    <source>
        <dbReference type="SAM" id="MobiDB-lite"/>
    </source>
</evidence>
<dbReference type="AlphaFoldDB" id="A0A1K1RMD1"/>
<dbReference type="RefSeq" id="WP_245805006.1">
    <property type="nucleotide sequence ID" value="NZ_FPJG01000006.1"/>
</dbReference>
<gene>
    <name evidence="2" type="ORF">SAMN04489730_3593</name>
</gene>
<feature type="compositionally biased region" description="Polar residues" evidence="1">
    <location>
        <begin position="70"/>
        <end position="80"/>
    </location>
</feature>
<dbReference type="EMBL" id="FPJG01000006">
    <property type="protein sequence ID" value="SFW73312.1"/>
    <property type="molecule type" value="Genomic_DNA"/>
</dbReference>
<organism evidence="2 3">
    <name type="scientific">Amycolatopsis australiensis</name>
    <dbReference type="NCBI Taxonomy" id="546364"/>
    <lineage>
        <taxon>Bacteria</taxon>
        <taxon>Bacillati</taxon>
        <taxon>Actinomycetota</taxon>
        <taxon>Actinomycetes</taxon>
        <taxon>Pseudonocardiales</taxon>
        <taxon>Pseudonocardiaceae</taxon>
        <taxon>Amycolatopsis</taxon>
    </lineage>
</organism>
<evidence type="ECO:0000313" key="2">
    <source>
        <dbReference type="EMBL" id="SFW73312.1"/>
    </source>
</evidence>
<name>A0A1K1RMD1_9PSEU</name>
<dbReference type="Proteomes" id="UP000182740">
    <property type="component" value="Unassembled WGS sequence"/>
</dbReference>
<accession>A0A1K1RMD1</accession>
<keyword evidence="3" id="KW-1185">Reference proteome</keyword>
<feature type="region of interest" description="Disordered" evidence="1">
    <location>
        <begin position="42"/>
        <end position="80"/>
    </location>
</feature>